<evidence type="ECO:0000259" key="9">
    <source>
        <dbReference type="PROSITE" id="PS50262"/>
    </source>
</evidence>
<evidence type="ECO:0000256" key="1">
    <source>
        <dbReference type="ARBA" id="ARBA00004651"/>
    </source>
</evidence>
<evidence type="ECO:0000256" key="4">
    <source>
        <dbReference type="ARBA" id="ARBA00022989"/>
    </source>
</evidence>
<keyword evidence="11" id="KW-1185">Reference proteome</keyword>
<organism evidence="10 11">
    <name type="scientific">Hypsibius exemplaris</name>
    <name type="common">Freshwater tardigrade</name>
    <dbReference type="NCBI Taxonomy" id="2072580"/>
    <lineage>
        <taxon>Eukaryota</taxon>
        <taxon>Metazoa</taxon>
        <taxon>Ecdysozoa</taxon>
        <taxon>Tardigrada</taxon>
        <taxon>Eutardigrada</taxon>
        <taxon>Parachela</taxon>
        <taxon>Hypsibioidea</taxon>
        <taxon>Hypsibiidae</taxon>
        <taxon>Hypsibius</taxon>
    </lineage>
</organism>
<feature type="transmembrane region" description="Helical" evidence="8">
    <location>
        <begin position="88"/>
        <end position="109"/>
    </location>
</feature>
<comment type="caution">
    <text evidence="10">The sequence shown here is derived from an EMBL/GenBank/DDBJ whole genome shotgun (WGS) entry which is preliminary data.</text>
</comment>
<keyword evidence="5 8" id="KW-0472">Membrane</keyword>
<keyword evidence="4 8" id="KW-1133">Transmembrane helix</keyword>
<dbReference type="InterPro" id="IPR000276">
    <property type="entry name" value="GPCR_Rhodpsn"/>
</dbReference>
<dbReference type="GO" id="GO:0032870">
    <property type="term" value="P:cellular response to hormone stimulus"/>
    <property type="evidence" value="ECO:0007669"/>
    <property type="project" value="TreeGrafter"/>
</dbReference>
<evidence type="ECO:0000256" key="8">
    <source>
        <dbReference type="SAM" id="Phobius"/>
    </source>
</evidence>
<comment type="subcellular location">
    <subcellularLocation>
        <location evidence="1">Cell membrane</location>
        <topology evidence="1">Multi-pass membrane protein</topology>
    </subcellularLocation>
</comment>
<dbReference type="Proteomes" id="UP000192578">
    <property type="component" value="Unassembled WGS sequence"/>
</dbReference>
<sequence>MFNLSEKEGTFRRESRQPSTDNVRHSLLSARRDTISPTASGDILSKAKSRTLKMTVLIVIIFVCCWSPYQLIHVWYYLHRSSAEQVNLLLQETLFIFGVSSCVVDPYVYGLYSMGLWNEVECISRINCTSHSQTPSEDRRGSFASPKDNMEVYSLGTLKKCCPNLAERKGIPSHEDSNKRDEPSPTPATARVIM</sequence>
<protein>
    <recommendedName>
        <fullName evidence="9">G-protein coupled receptors family 1 profile domain-containing protein</fullName>
    </recommendedName>
</protein>
<name>A0A1W0WD73_HYPEX</name>
<feature type="compositionally biased region" description="Basic and acidic residues" evidence="7">
    <location>
        <begin position="1"/>
        <end position="16"/>
    </location>
</feature>
<dbReference type="AlphaFoldDB" id="A0A1W0WD73"/>
<dbReference type="SUPFAM" id="SSF81321">
    <property type="entry name" value="Family A G protein-coupled receptor-like"/>
    <property type="match status" value="1"/>
</dbReference>
<evidence type="ECO:0000313" key="11">
    <source>
        <dbReference type="Proteomes" id="UP000192578"/>
    </source>
</evidence>
<dbReference type="OrthoDB" id="6435638at2759"/>
<gene>
    <name evidence="10" type="ORF">BV898_12677</name>
</gene>
<keyword evidence="6" id="KW-0675">Receptor</keyword>
<evidence type="ECO:0000256" key="2">
    <source>
        <dbReference type="ARBA" id="ARBA00022475"/>
    </source>
</evidence>
<dbReference type="EMBL" id="MTYJ01000130">
    <property type="protein sequence ID" value="OQV13138.1"/>
    <property type="molecule type" value="Genomic_DNA"/>
</dbReference>
<dbReference type="InterPro" id="IPR017452">
    <property type="entry name" value="GPCR_Rhodpsn_7TM"/>
</dbReference>
<dbReference type="PANTHER" id="PTHR24241">
    <property type="entry name" value="NEUROPEPTIDE RECEPTOR-RELATED G-PROTEIN COUPLED RECEPTOR"/>
    <property type="match status" value="1"/>
</dbReference>
<feature type="region of interest" description="Disordered" evidence="7">
    <location>
        <begin position="168"/>
        <end position="194"/>
    </location>
</feature>
<dbReference type="GO" id="GO:0004930">
    <property type="term" value="F:G protein-coupled receptor activity"/>
    <property type="evidence" value="ECO:0007669"/>
    <property type="project" value="InterPro"/>
</dbReference>
<proteinExistence type="predicted"/>
<evidence type="ECO:0000256" key="7">
    <source>
        <dbReference type="SAM" id="MobiDB-lite"/>
    </source>
</evidence>
<evidence type="ECO:0000313" key="10">
    <source>
        <dbReference type="EMBL" id="OQV13138.1"/>
    </source>
</evidence>
<reference evidence="11" key="1">
    <citation type="submission" date="2017-01" db="EMBL/GenBank/DDBJ databases">
        <title>Comparative genomics of anhydrobiosis in the tardigrade Hypsibius dujardini.</title>
        <authorList>
            <person name="Yoshida Y."/>
            <person name="Koutsovoulos G."/>
            <person name="Laetsch D."/>
            <person name="Stevens L."/>
            <person name="Kumar S."/>
            <person name="Horikawa D."/>
            <person name="Ishino K."/>
            <person name="Komine S."/>
            <person name="Tomita M."/>
            <person name="Blaxter M."/>
            <person name="Arakawa K."/>
        </authorList>
    </citation>
    <scope>NUCLEOTIDE SEQUENCE [LARGE SCALE GENOMIC DNA]</scope>
    <source>
        <strain evidence="11">Z151</strain>
    </source>
</reference>
<accession>A0A1W0WD73</accession>
<dbReference type="Pfam" id="PF00001">
    <property type="entry name" value="7tm_1"/>
    <property type="match status" value="1"/>
</dbReference>
<feature type="compositionally biased region" description="Basic and acidic residues" evidence="7">
    <location>
        <begin position="168"/>
        <end position="183"/>
    </location>
</feature>
<feature type="region of interest" description="Disordered" evidence="7">
    <location>
        <begin position="1"/>
        <end position="23"/>
    </location>
</feature>
<dbReference type="Gene3D" id="1.20.1070.10">
    <property type="entry name" value="Rhodopsin 7-helix transmembrane proteins"/>
    <property type="match status" value="1"/>
</dbReference>
<keyword evidence="3 8" id="KW-0812">Transmembrane</keyword>
<evidence type="ECO:0000256" key="3">
    <source>
        <dbReference type="ARBA" id="ARBA00022692"/>
    </source>
</evidence>
<feature type="domain" description="G-protein coupled receptors family 1 profile" evidence="9">
    <location>
        <begin position="1"/>
        <end position="109"/>
    </location>
</feature>
<dbReference type="GO" id="GO:0042277">
    <property type="term" value="F:peptide binding"/>
    <property type="evidence" value="ECO:0007669"/>
    <property type="project" value="TreeGrafter"/>
</dbReference>
<keyword evidence="2" id="KW-1003">Cell membrane</keyword>
<dbReference type="GO" id="GO:0005886">
    <property type="term" value="C:plasma membrane"/>
    <property type="evidence" value="ECO:0007669"/>
    <property type="project" value="UniProtKB-SubCell"/>
</dbReference>
<dbReference type="PROSITE" id="PS50262">
    <property type="entry name" value="G_PROTEIN_RECEP_F1_2"/>
    <property type="match status" value="1"/>
</dbReference>
<evidence type="ECO:0000256" key="6">
    <source>
        <dbReference type="ARBA" id="ARBA00023170"/>
    </source>
</evidence>
<dbReference type="PANTHER" id="PTHR24241:SF59">
    <property type="entry name" value="ADIPOKINETIC HORMONE RECEPTOR, ISOFORM C"/>
    <property type="match status" value="1"/>
</dbReference>
<evidence type="ECO:0000256" key="5">
    <source>
        <dbReference type="ARBA" id="ARBA00023136"/>
    </source>
</evidence>
<feature type="transmembrane region" description="Helical" evidence="8">
    <location>
        <begin position="54"/>
        <end position="76"/>
    </location>
</feature>